<organism evidence="2 3">
    <name type="scientific">Eiseniibacteriota bacterium</name>
    <dbReference type="NCBI Taxonomy" id="2212470"/>
    <lineage>
        <taxon>Bacteria</taxon>
        <taxon>Candidatus Eiseniibacteriota</taxon>
    </lineage>
</organism>
<reference evidence="2 3" key="1">
    <citation type="submission" date="2020-03" db="EMBL/GenBank/DDBJ databases">
        <title>Metabolic flexibility allows generalist bacteria to become dominant in a frequently disturbed ecosystem.</title>
        <authorList>
            <person name="Chen Y.-J."/>
            <person name="Leung P.M."/>
            <person name="Bay S.K."/>
            <person name="Hugenholtz P."/>
            <person name="Kessler A.J."/>
            <person name="Shelley G."/>
            <person name="Waite D.W."/>
            <person name="Cook P.L."/>
            <person name="Greening C."/>
        </authorList>
    </citation>
    <scope>NUCLEOTIDE SEQUENCE [LARGE SCALE GENOMIC DNA]</scope>
    <source>
        <strain evidence="2">SS_bin_28</strain>
    </source>
</reference>
<protein>
    <submittedName>
        <fullName evidence="2">Lamin tail domain-containing protein</fullName>
    </submittedName>
</protein>
<evidence type="ECO:0000313" key="3">
    <source>
        <dbReference type="Proteomes" id="UP000547674"/>
    </source>
</evidence>
<evidence type="ECO:0000313" key="2">
    <source>
        <dbReference type="EMBL" id="NNF08039.1"/>
    </source>
</evidence>
<comment type="caution">
    <text evidence="2">The sequence shown here is derived from an EMBL/GenBank/DDBJ whole genome shotgun (WGS) entry which is preliminary data.</text>
</comment>
<sequence>MKMVWVFWCGLLLQVGAPGLVINEFSPRPQGTEGEWIEFFNAGERTLDLSEFLFWEGTERKRNVSPTPLELPPKAFVVLASHPDSLRRFFSIPDSIQVLRPGGWSSLNDKNGSGGRPADRIVLEGPGQDPDSLSYRESWLPLQRGRSVERVSPSSVAWEAGSWGWSAELGTPGFKNSLDREAEEAKPRVMTGPRRIAPGKGAARFSFRFPDPGTFDLTLLDPDGTELLRLAKAVPTSPLGEWVWSGTEQLPPRNGLYVIAVVWTNGTEVVQEAMSLWIER</sequence>
<name>A0A7Y2EA45_UNCEI</name>
<dbReference type="AlphaFoldDB" id="A0A7Y2EA45"/>
<proteinExistence type="predicted"/>
<feature type="region of interest" description="Disordered" evidence="1">
    <location>
        <begin position="103"/>
        <end position="130"/>
    </location>
</feature>
<dbReference type="Proteomes" id="UP000547674">
    <property type="component" value="Unassembled WGS sequence"/>
</dbReference>
<dbReference type="EMBL" id="JABDJR010000599">
    <property type="protein sequence ID" value="NNF08039.1"/>
    <property type="molecule type" value="Genomic_DNA"/>
</dbReference>
<accession>A0A7Y2EA45</accession>
<gene>
    <name evidence="2" type="ORF">HKN21_14845</name>
</gene>
<evidence type="ECO:0000256" key="1">
    <source>
        <dbReference type="SAM" id="MobiDB-lite"/>
    </source>
</evidence>